<gene>
    <name evidence="1" type="ORF">KIN20_029413</name>
</gene>
<proteinExistence type="predicted"/>
<keyword evidence="2" id="KW-1185">Reference proteome</keyword>
<comment type="caution">
    <text evidence="1">The sequence shown here is derived from an EMBL/GenBank/DDBJ whole genome shotgun (WGS) entry which is preliminary data.</text>
</comment>
<dbReference type="Proteomes" id="UP001196413">
    <property type="component" value="Unassembled WGS sequence"/>
</dbReference>
<evidence type="ECO:0000313" key="2">
    <source>
        <dbReference type="Proteomes" id="UP001196413"/>
    </source>
</evidence>
<organism evidence="1 2">
    <name type="scientific">Parelaphostrongylus tenuis</name>
    <name type="common">Meningeal worm</name>
    <dbReference type="NCBI Taxonomy" id="148309"/>
    <lineage>
        <taxon>Eukaryota</taxon>
        <taxon>Metazoa</taxon>
        <taxon>Ecdysozoa</taxon>
        <taxon>Nematoda</taxon>
        <taxon>Chromadorea</taxon>
        <taxon>Rhabditida</taxon>
        <taxon>Rhabditina</taxon>
        <taxon>Rhabditomorpha</taxon>
        <taxon>Strongyloidea</taxon>
        <taxon>Metastrongylidae</taxon>
        <taxon>Parelaphostrongylus</taxon>
    </lineage>
</organism>
<protein>
    <submittedName>
        <fullName evidence="1">Uncharacterized protein</fullName>
    </submittedName>
</protein>
<sequence length="100" mass="10754">MVYSKSGTAADVAGMSRSADGAKAFVMRIVMESTERMKQTCVVFGNTVTALCNADRCMLSGGAAGMMLEAIPSHTTHFQELFRPPTSSWLTGREICGKAW</sequence>
<evidence type="ECO:0000313" key="1">
    <source>
        <dbReference type="EMBL" id="KAJ1368307.1"/>
    </source>
</evidence>
<name>A0AAD5R2I6_PARTN</name>
<dbReference type="AlphaFoldDB" id="A0AAD5R2I6"/>
<reference evidence="1" key="1">
    <citation type="submission" date="2021-06" db="EMBL/GenBank/DDBJ databases">
        <title>Parelaphostrongylus tenuis whole genome reference sequence.</title>
        <authorList>
            <person name="Garwood T.J."/>
            <person name="Larsen P.A."/>
            <person name="Fountain-Jones N.M."/>
            <person name="Garbe J.R."/>
            <person name="Macchietto M.G."/>
            <person name="Kania S.A."/>
            <person name="Gerhold R.W."/>
            <person name="Richards J.E."/>
            <person name="Wolf T.M."/>
        </authorList>
    </citation>
    <scope>NUCLEOTIDE SEQUENCE</scope>
    <source>
        <strain evidence="1">MNPRO001-30</strain>
        <tissue evidence="1">Meninges</tissue>
    </source>
</reference>
<accession>A0AAD5R2I6</accession>
<dbReference type="EMBL" id="JAHQIW010006144">
    <property type="protein sequence ID" value="KAJ1368307.1"/>
    <property type="molecule type" value="Genomic_DNA"/>
</dbReference>